<sequence>MRFAGIPFLVLLVVSGEACNRKGPAGPSQSNNQANQKQPSCLNLFVDIVKECFLKNMKEQKCDTSTISNMLSGLSSLIRKRGLLGSLSGLASKANLDSVVNSKNVNALTSACNACTKCKMSAKSCILLKVTTYDKGGCALIDQLRKFALNII</sequence>
<accession>A0AAV2TLP9</accession>
<comment type="caution">
    <text evidence="2">The sequence shown here is derived from an EMBL/GenBank/DDBJ whole genome shotgun (WGS) entry which is preliminary data.</text>
</comment>
<evidence type="ECO:0000256" key="1">
    <source>
        <dbReference type="SAM" id="SignalP"/>
    </source>
</evidence>
<organism evidence="2 3">
    <name type="scientific">Calicophoron daubneyi</name>
    <name type="common">Rumen fluke</name>
    <name type="synonym">Paramphistomum daubneyi</name>
    <dbReference type="NCBI Taxonomy" id="300641"/>
    <lineage>
        <taxon>Eukaryota</taxon>
        <taxon>Metazoa</taxon>
        <taxon>Spiralia</taxon>
        <taxon>Lophotrochozoa</taxon>
        <taxon>Platyhelminthes</taxon>
        <taxon>Trematoda</taxon>
        <taxon>Digenea</taxon>
        <taxon>Plagiorchiida</taxon>
        <taxon>Pronocephalata</taxon>
        <taxon>Paramphistomoidea</taxon>
        <taxon>Paramphistomidae</taxon>
        <taxon>Calicophoron</taxon>
    </lineage>
</organism>
<gene>
    <name evidence="2" type="ORF">CDAUBV1_LOCUS11640</name>
</gene>
<feature type="signal peptide" evidence="1">
    <location>
        <begin position="1"/>
        <end position="18"/>
    </location>
</feature>
<name>A0AAV2TLP9_CALDB</name>
<reference evidence="2" key="1">
    <citation type="submission" date="2024-06" db="EMBL/GenBank/DDBJ databases">
        <authorList>
            <person name="Liu X."/>
            <person name="Lenzi L."/>
            <person name="Haldenby T S."/>
            <person name="Uol C."/>
        </authorList>
    </citation>
    <scope>NUCLEOTIDE SEQUENCE</scope>
</reference>
<dbReference type="Proteomes" id="UP001497525">
    <property type="component" value="Unassembled WGS sequence"/>
</dbReference>
<feature type="chain" id="PRO_5043875701" evidence="1">
    <location>
        <begin position="19"/>
        <end position="152"/>
    </location>
</feature>
<protein>
    <submittedName>
        <fullName evidence="2">Uncharacterized protein</fullName>
    </submittedName>
</protein>
<evidence type="ECO:0000313" key="3">
    <source>
        <dbReference type="Proteomes" id="UP001497525"/>
    </source>
</evidence>
<dbReference type="AlphaFoldDB" id="A0AAV2TLP9"/>
<evidence type="ECO:0000313" key="2">
    <source>
        <dbReference type="EMBL" id="CAL5137313.1"/>
    </source>
</evidence>
<dbReference type="EMBL" id="CAXLJL010000379">
    <property type="protein sequence ID" value="CAL5137313.1"/>
    <property type="molecule type" value="Genomic_DNA"/>
</dbReference>
<keyword evidence="1" id="KW-0732">Signal</keyword>
<proteinExistence type="predicted"/>